<feature type="chain" id="PRO_5034694552" evidence="2">
    <location>
        <begin position="20"/>
        <end position="105"/>
    </location>
</feature>
<proteinExistence type="predicted"/>
<organism evidence="3 4">
    <name type="scientific">Venturia inaequalis</name>
    <name type="common">Apple scab fungus</name>
    <dbReference type="NCBI Taxonomy" id="5025"/>
    <lineage>
        <taxon>Eukaryota</taxon>
        <taxon>Fungi</taxon>
        <taxon>Dikarya</taxon>
        <taxon>Ascomycota</taxon>
        <taxon>Pezizomycotina</taxon>
        <taxon>Dothideomycetes</taxon>
        <taxon>Pleosporomycetidae</taxon>
        <taxon>Venturiales</taxon>
        <taxon>Venturiaceae</taxon>
        <taxon>Venturia</taxon>
    </lineage>
</organism>
<keyword evidence="4" id="KW-1185">Reference proteome</keyword>
<dbReference type="EMBL" id="WNWR01000208">
    <property type="protein sequence ID" value="KAE9988734.1"/>
    <property type="molecule type" value="Genomic_DNA"/>
</dbReference>
<feature type="non-terminal residue" evidence="3">
    <location>
        <position position="105"/>
    </location>
</feature>
<feature type="signal peptide" evidence="2">
    <location>
        <begin position="1"/>
        <end position="19"/>
    </location>
</feature>
<dbReference type="Proteomes" id="UP000490939">
    <property type="component" value="Unassembled WGS sequence"/>
</dbReference>
<keyword evidence="1" id="KW-0472">Membrane</keyword>
<gene>
    <name evidence="3" type="ORF">EG327_003255</name>
</gene>
<keyword evidence="1" id="KW-1133">Transmembrane helix</keyword>
<evidence type="ECO:0000256" key="1">
    <source>
        <dbReference type="SAM" id="Phobius"/>
    </source>
</evidence>
<keyword evidence="1" id="KW-0812">Transmembrane</keyword>
<name>A0A8H3Z7U1_VENIN</name>
<sequence length="105" mass="10889">MQFSLSIIFATLLAAGVNAQVAEVRLLQSDSSNITCAKANHIPLSRAAETASTLATALAPATAVALIAVVTLVVAPMLTAATNKALVSSARQDKTRQELRGMGRR</sequence>
<reference evidence="3 4" key="1">
    <citation type="submission" date="2019-07" db="EMBL/GenBank/DDBJ databases">
        <title>Venturia inaequalis Genome Resource.</title>
        <authorList>
            <person name="Lichtner F.J."/>
        </authorList>
    </citation>
    <scope>NUCLEOTIDE SEQUENCE [LARGE SCALE GENOMIC DNA]</scope>
    <source>
        <strain evidence="3 4">DMI_063113</strain>
    </source>
</reference>
<evidence type="ECO:0000313" key="3">
    <source>
        <dbReference type="EMBL" id="KAE9988734.1"/>
    </source>
</evidence>
<accession>A0A8H3Z7U1</accession>
<keyword evidence="2" id="KW-0732">Signal</keyword>
<evidence type="ECO:0000256" key="2">
    <source>
        <dbReference type="SAM" id="SignalP"/>
    </source>
</evidence>
<dbReference type="AlphaFoldDB" id="A0A8H3Z7U1"/>
<comment type="caution">
    <text evidence="3">The sequence shown here is derived from an EMBL/GenBank/DDBJ whole genome shotgun (WGS) entry which is preliminary data.</text>
</comment>
<evidence type="ECO:0000313" key="4">
    <source>
        <dbReference type="Proteomes" id="UP000490939"/>
    </source>
</evidence>
<protein>
    <submittedName>
        <fullName evidence="3">Uncharacterized protein</fullName>
    </submittedName>
</protein>
<feature type="transmembrane region" description="Helical" evidence="1">
    <location>
        <begin position="57"/>
        <end position="81"/>
    </location>
</feature>